<feature type="domain" description="HTH hxlR-type" evidence="4">
    <location>
        <begin position="27"/>
        <end position="128"/>
    </location>
</feature>
<dbReference type="Proteomes" id="UP001235712">
    <property type="component" value="Unassembled WGS sequence"/>
</dbReference>
<dbReference type="RefSeq" id="WP_307247973.1">
    <property type="nucleotide sequence ID" value="NZ_JAUSQZ010000001.1"/>
</dbReference>
<keyword evidence="1" id="KW-0805">Transcription regulation</keyword>
<dbReference type="PANTHER" id="PTHR33204">
    <property type="entry name" value="TRANSCRIPTIONAL REGULATOR, MARR FAMILY"/>
    <property type="match status" value="1"/>
</dbReference>
<dbReference type="InterPro" id="IPR002577">
    <property type="entry name" value="HTH_HxlR"/>
</dbReference>
<proteinExistence type="predicted"/>
<reference evidence="5 6" key="1">
    <citation type="submission" date="2023-07" db="EMBL/GenBank/DDBJ databases">
        <title>Sequencing the genomes of 1000 actinobacteria strains.</title>
        <authorList>
            <person name="Klenk H.-P."/>
        </authorList>
    </citation>
    <scope>NUCLEOTIDE SEQUENCE [LARGE SCALE GENOMIC DNA]</scope>
    <source>
        <strain evidence="5 6">DSM 44388</strain>
    </source>
</reference>
<protein>
    <submittedName>
        <fullName evidence="5">DNA-binding HxlR family transcriptional regulator</fullName>
    </submittedName>
</protein>
<dbReference type="SUPFAM" id="SSF46785">
    <property type="entry name" value="Winged helix' DNA-binding domain"/>
    <property type="match status" value="1"/>
</dbReference>
<dbReference type="EMBL" id="JAUSQZ010000001">
    <property type="protein sequence ID" value="MDP9829624.1"/>
    <property type="molecule type" value="Genomic_DNA"/>
</dbReference>
<dbReference type="GO" id="GO:0003677">
    <property type="term" value="F:DNA binding"/>
    <property type="evidence" value="ECO:0007669"/>
    <property type="project" value="UniProtKB-KW"/>
</dbReference>
<organism evidence="5 6">
    <name type="scientific">Kineosporia succinea</name>
    <dbReference type="NCBI Taxonomy" id="84632"/>
    <lineage>
        <taxon>Bacteria</taxon>
        <taxon>Bacillati</taxon>
        <taxon>Actinomycetota</taxon>
        <taxon>Actinomycetes</taxon>
        <taxon>Kineosporiales</taxon>
        <taxon>Kineosporiaceae</taxon>
        <taxon>Kineosporia</taxon>
    </lineage>
</organism>
<evidence type="ECO:0000313" key="5">
    <source>
        <dbReference type="EMBL" id="MDP9829624.1"/>
    </source>
</evidence>
<name>A0ABT9PAA8_9ACTN</name>
<evidence type="ECO:0000259" key="4">
    <source>
        <dbReference type="PROSITE" id="PS51118"/>
    </source>
</evidence>
<keyword evidence="6" id="KW-1185">Reference proteome</keyword>
<keyword evidence="3" id="KW-0804">Transcription</keyword>
<evidence type="ECO:0000256" key="3">
    <source>
        <dbReference type="ARBA" id="ARBA00023163"/>
    </source>
</evidence>
<dbReference type="Gene3D" id="1.10.10.10">
    <property type="entry name" value="Winged helix-like DNA-binding domain superfamily/Winged helix DNA-binding domain"/>
    <property type="match status" value="1"/>
</dbReference>
<evidence type="ECO:0000256" key="1">
    <source>
        <dbReference type="ARBA" id="ARBA00023015"/>
    </source>
</evidence>
<sequence>MPSPGNPEVTAVDDLARRRGDLFDAQCPTRELLDRIGSKWVAMIITVLARTESPELRFAELERAMPGISHRMLSQELKRLAADGLVQRRVEDSVPPKVFYRLTPLGMSLHGPISVLREWAEAHIGAIDARRRGV</sequence>
<comment type="caution">
    <text evidence="5">The sequence shown here is derived from an EMBL/GenBank/DDBJ whole genome shotgun (WGS) entry which is preliminary data.</text>
</comment>
<evidence type="ECO:0000256" key="2">
    <source>
        <dbReference type="ARBA" id="ARBA00023125"/>
    </source>
</evidence>
<dbReference type="PROSITE" id="PS51118">
    <property type="entry name" value="HTH_HXLR"/>
    <property type="match status" value="1"/>
</dbReference>
<gene>
    <name evidence="5" type="ORF">J2S57_005373</name>
</gene>
<dbReference type="InterPro" id="IPR036388">
    <property type="entry name" value="WH-like_DNA-bd_sf"/>
</dbReference>
<accession>A0ABT9PAA8</accession>
<keyword evidence="2 5" id="KW-0238">DNA-binding</keyword>
<dbReference type="PANTHER" id="PTHR33204:SF37">
    <property type="entry name" value="HTH-TYPE TRANSCRIPTIONAL REGULATOR YODB"/>
    <property type="match status" value="1"/>
</dbReference>
<dbReference type="InterPro" id="IPR036390">
    <property type="entry name" value="WH_DNA-bd_sf"/>
</dbReference>
<dbReference type="Pfam" id="PF01638">
    <property type="entry name" value="HxlR"/>
    <property type="match status" value="1"/>
</dbReference>
<evidence type="ECO:0000313" key="6">
    <source>
        <dbReference type="Proteomes" id="UP001235712"/>
    </source>
</evidence>